<reference evidence="1" key="1">
    <citation type="submission" date="2020-05" db="UniProtKB">
        <authorList>
            <consortium name="EnsemblMetazoa"/>
        </authorList>
    </citation>
    <scope>IDENTIFICATION</scope>
    <source>
        <strain evidence="1">Aabys</strain>
    </source>
</reference>
<dbReference type="VEuPathDB" id="VectorBase:MDOMA2_013617"/>
<dbReference type="SMART" id="SM00697">
    <property type="entry name" value="DM8"/>
    <property type="match status" value="2"/>
</dbReference>
<accession>A0A1I8MVZ5</accession>
<dbReference type="AlphaFoldDB" id="A0A1I8MVZ5"/>
<dbReference type="PANTHER" id="PTHR20898">
    <property type="entry name" value="DAEDALUS ON 3-RELATED-RELATED"/>
    <property type="match status" value="1"/>
</dbReference>
<proteinExistence type="predicted"/>
<dbReference type="eggNOG" id="ENOG502T8EN">
    <property type="taxonomic scope" value="Eukaryota"/>
</dbReference>
<protein>
    <submittedName>
        <fullName evidence="1">Uncharacterized protein</fullName>
    </submittedName>
</protein>
<dbReference type="EnsemblMetazoa" id="MDOA009011-RB">
    <property type="protein sequence ID" value="MDOA009011-PB"/>
    <property type="gene ID" value="MDOA009011"/>
</dbReference>
<dbReference type="PANTHER" id="PTHR20898:SF0">
    <property type="entry name" value="DAEDALUS ON 3-RELATED"/>
    <property type="match status" value="1"/>
</dbReference>
<dbReference type="VEuPathDB" id="VectorBase:MDOA009011"/>
<dbReference type="InterPro" id="IPR010512">
    <property type="entry name" value="DUF1091"/>
</dbReference>
<organism evidence="1">
    <name type="scientific">Musca domestica</name>
    <name type="common">House fly</name>
    <dbReference type="NCBI Taxonomy" id="7370"/>
    <lineage>
        <taxon>Eukaryota</taxon>
        <taxon>Metazoa</taxon>
        <taxon>Ecdysozoa</taxon>
        <taxon>Arthropoda</taxon>
        <taxon>Hexapoda</taxon>
        <taxon>Insecta</taxon>
        <taxon>Pterygota</taxon>
        <taxon>Neoptera</taxon>
        <taxon>Endopterygota</taxon>
        <taxon>Diptera</taxon>
        <taxon>Brachycera</taxon>
        <taxon>Muscomorpha</taxon>
        <taxon>Muscoidea</taxon>
        <taxon>Muscidae</taxon>
        <taxon>Musca</taxon>
    </lineage>
</organism>
<dbReference type="Pfam" id="PF06477">
    <property type="entry name" value="DUF1091"/>
    <property type="match status" value="2"/>
</dbReference>
<evidence type="ECO:0000313" key="1">
    <source>
        <dbReference type="EnsemblMetazoa" id="MDOA009011-PB"/>
    </source>
</evidence>
<name>A0A1I8MVZ5_MUSDO</name>
<dbReference type="VEuPathDB" id="VectorBase:MDOMA2_000248"/>
<sequence>MFIFDGGPKEATGFTMKFTNLECVSLNESVAVFEQCDLKPTPQGAIGLNVHTKLLQALTNIKLQIEATLYKKANGYKPFLFDLSVDFCEMMAKKTPNIVTNIVMNVIKEYSNLNHTCPYDDDIFVENLVMKEDKFKYIPLPSADFMLNLFIGTQIDRIVGLKNLILGVDIKLTNLECKSLNDSVVQFSECRLKLIRRGVVGMNISVKVLQPLPDIFMEMGFFKKANGYKPFLYNQTVDLCKLLSKSNHNMVAKILLNVMSGYTNLNHSCPYKEDIVVKNLVLTDTKFKLFPLPTGEYMQLLFMGTHGKRNVQIHMENRGSRTIISRFVASPNVWRIRLLESFFDVNVFLIYVNYSLKGVFN</sequence>